<feature type="compositionally biased region" description="Acidic residues" evidence="1">
    <location>
        <begin position="304"/>
        <end position="318"/>
    </location>
</feature>
<comment type="caution">
    <text evidence="2">The sequence shown here is derived from an EMBL/GenBank/DDBJ whole genome shotgun (WGS) entry which is preliminary data.</text>
</comment>
<name>A0A315VL46_GAMAF</name>
<dbReference type="Pfam" id="PF04031">
    <property type="entry name" value="Las1"/>
    <property type="match status" value="1"/>
</dbReference>
<proteinExistence type="predicted"/>
<dbReference type="AlphaFoldDB" id="A0A315VL46"/>
<accession>A0A315VL46</accession>
<dbReference type="EMBL" id="NHOQ01001469">
    <property type="protein sequence ID" value="PWA24232.1"/>
    <property type="molecule type" value="Genomic_DNA"/>
</dbReference>
<protein>
    <recommendedName>
        <fullName evidence="4">Ribosomal biogenesis protein LAS1L</fullName>
    </recommendedName>
</protein>
<organism evidence="2 3">
    <name type="scientific">Gambusia affinis</name>
    <name type="common">Western mosquitofish</name>
    <name type="synonym">Heterandria affinis</name>
    <dbReference type="NCBI Taxonomy" id="33528"/>
    <lineage>
        <taxon>Eukaryota</taxon>
        <taxon>Metazoa</taxon>
        <taxon>Chordata</taxon>
        <taxon>Craniata</taxon>
        <taxon>Vertebrata</taxon>
        <taxon>Euteleostomi</taxon>
        <taxon>Actinopterygii</taxon>
        <taxon>Neopterygii</taxon>
        <taxon>Teleostei</taxon>
        <taxon>Neoteleostei</taxon>
        <taxon>Acanthomorphata</taxon>
        <taxon>Ovalentaria</taxon>
        <taxon>Atherinomorphae</taxon>
        <taxon>Cyprinodontiformes</taxon>
        <taxon>Poeciliidae</taxon>
        <taxon>Poeciliinae</taxon>
        <taxon>Gambusia</taxon>
    </lineage>
</organism>
<sequence>MNSVPFNTKNTCRTRAQSVQVSQQQPGPNLGLLKLEAGTEGNSVPLWRKEHISVWREQRDYMGRNPANLRSVYLKPEAAGPTGTCEHSFLKTAPCRRTIGKQRIRWIPLPPSSEVESRPVYQRNRCCVELFPWFCSASAMKKSSSEKRRHVVAWVNKAEWDQVLDHLYSKDPALQRFALQRVSAWRGRYAHNTPVAVDCTADLVRGQVLDRSGQLSGDDLVLLYGAALVRFVNLITERQQGRKARPLRRLAGKLNIPEWLVDLRHDFTHKKLPTLKWCRKGCKVVLEWLQQEYWSRQLGGGAGEDWESDSDGEEEEDGELRQQESNLLSRQKEMEAYKTTRDLLISYERERYQSLDGAQGDRGMAPLADMSWLLGEIKQLSLDSSDLLVDVLLEDGFLVPTAEQLETLGCDPFETSGSPEPRVPQPIQRFWLPLLKMLNSPSFIQLLLEKLFVELKVAATEQTDLRVFYLSAWASEILLCNSNKFVFRFERKTQKKARMKDKIFMNRIQLRWQQLLSACLDAPCGSTPHLLQLILDDMEHPLPQDTQQKLLQLCSIYTQTPAVEFSLPREQKHQPIYTLESLHEKRRQQLRRSGETSESGDLQQMDVQAEKAKVLRGSPWQVCSDKVLWKNFPLGKVPGQSDDPSSLMVETYSTMTVCEQPVEMESSRGQNAPGVPGPARATEGLIWNQSDVNRLKCGLKLF</sequence>
<dbReference type="GO" id="GO:0000470">
    <property type="term" value="P:maturation of LSU-rRNA"/>
    <property type="evidence" value="ECO:0007669"/>
    <property type="project" value="TreeGrafter"/>
</dbReference>
<dbReference type="PANTHER" id="PTHR15002:SF0">
    <property type="entry name" value="RIBOSOMAL BIOGENESIS PROTEIN LAS1L"/>
    <property type="match status" value="1"/>
</dbReference>
<dbReference type="GO" id="GO:0090730">
    <property type="term" value="C:Las1 complex"/>
    <property type="evidence" value="ECO:0007669"/>
    <property type="project" value="InterPro"/>
</dbReference>
<evidence type="ECO:0000313" key="3">
    <source>
        <dbReference type="Proteomes" id="UP000250572"/>
    </source>
</evidence>
<feature type="region of interest" description="Disordered" evidence="1">
    <location>
        <begin position="300"/>
        <end position="325"/>
    </location>
</feature>
<dbReference type="STRING" id="33528.ENSGAFP00000021995"/>
<dbReference type="PANTHER" id="PTHR15002">
    <property type="entry name" value="RIBOSOMAL BIOGENESIS PROTEIN LAS1L"/>
    <property type="match status" value="1"/>
</dbReference>
<dbReference type="Proteomes" id="UP000250572">
    <property type="component" value="Unassembled WGS sequence"/>
</dbReference>
<evidence type="ECO:0008006" key="4">
    <source>
        <dbReference type="Google" id="ProtNLM"/>
    </source>
</evidence>
<reference evidence="2 3" key="1">
    <citation type="journal article" date="2018" name="G3 (Bethesda)">
        <title>A High-Quality Reference Genome for the Invasive Mosquitofish Gambusia affinis Using a Chicago Library.</title>
        <authorList>
            <person name="Hoffberg S.L."/>
            <person name="Troendle N.J."/>
            <person name="Glenn T.C."/>
            <person name="Mahmud O."/>
            <person name="Louha S."/>
            <person name="Chalopin D."/>
            <person name="Bennetzen J.L."/>
            <person name="Mauricio R."/>
        </authorList>
    </citation>
    <scope>NUCLEOTIDE SEQUENCE [LARGE SCALE GENOMIC DNA]</scope>
    <source>
        <strain evidence="2">NE01/NJP1002.9</strain>
        <tissue evidence="2">Muscle</tissue>
    </source>
</reference>
<evidence type="ECO:0000256" key="1">
    <source>
        <dbReference type="SAM" id="MobiDB-lite"/>
    </source>
</evidence>
<gene>
    <name evidence="2" type="ORF">CCH79_00017895</name>
</gene>
<feature type="region of interest" description="Disordered" evidence="1">
    <location>
        <begin position="582"/>
        <end position="603"/>
    </location>
</feature>
<dbReference type="GO" id="GO:0030687">
    <property type="term" value="C:preribosome, large subunit precursor"/>
    <property type="evidence" value="ECO:0007669"/>
    <property type="project" value="TreeGrafter"/>
</dbReference>
<dbReference type="GO" id="GO:0000460">
    <property type="term" value="P:maturation of 5.8S rRNA"/>
    <property type="evidence" value="ECO:0007669"/>
    <property type="project" value="TreeGrafter"/>
</dbReference>
<keyword evidence="3" id="KW-1185">Reference proteome</keyword>
<dbReference type="GO" id="GO:0004519">
    <property type="term" value="F:endonuclease activity"/>
    <property type="evidence" value="ECO:0007669"/>
    <property type="project" value="InterPro"/>
</dbReference>
<evidence type="ECO:0000313" key="2">
    <source>
        <dbReference type="EMBL" id="PWA24232.1"/>
    </source>
</evidence>
<dbReference type="InterPro" id="IPR007174">
    <property type="entry name" value="Las1"/>
</dbReference>